<proteinExistence type="predicted"/>
<organism evidence="2 3">
    <name type="scientific">Velocimicrobium porci</name>
    <dbReference type="NCBI Taxonomy" id="2606634"/>
    <lineage>
        <taxon>Bacteria</taxon>
        <taxon>Bacillati</taxon>
        <taxon>Bacillota</taxon>
        <taxon>Clostridia</taxon>
        <taxon>Lachnospirales</taxon>
        <taxon>Lachnospiraceae</taxon>
        <taxon>Velocimicrobium</taxon>
    </lineage>
</organism>
<keyword evidence="1" id="KW-1133">Transmembrane helix</keyword>
<keyword evidence="3" id="KW-1185">Reference proteome</keyword>
<evidence type="ECO:0000313" key="2">
    <source>
        <dbReference type="EMBL" id="MSS62587.1"/>
    </source>
</evidence>
<evidence type="ECO:0000313" key="3">
    <source>
        <dbReference type="Proteomes" id="UP000482209"/>
    </source>
</evidence>
<sequence>MDSSKTIESNPKTKEKIRSVGDGKRNCNIYKENKTKIYCFGLLKNGITIGCIGIGIGAAINLMSCIFPIYKAVFISIIIAILTTMIGILLFGVFHFPKCALRRTFLMGESP</sequence>
<feature type="transmembrane region" description="Helical" evidence="1">
    <location>
        <begin position="72"/>
        <end position="94"/>
    </location>
</feature>
<dbReference type="Proteomes" id="UP000482209">
    <property type="component" value="Unassembled WGS sequence"/>
</dbReference>
<keyword evidence="1" id="KW-0812">Transmembrane</keyword>
<protein>
    <submittedName>
        <fullName evidence="2">Uncharacterized protein</fullName>
    </submittedName>
</protein>
<reference evidence="2 3" key="1">
    <citation type="submission" date="2019-08" db="EMBL/GenBank/DDBJ databases">
        <title>In-depth cultivation of the pig gut microbiome towards novel bacterial diversity and tailored functional studies.</title>
        <authorList>
            <person name="Wylensek D."/>
            <person name="Hitch T.C.A."/>
            <person name="Clavel T."/>
        </authorList>
    </citation>
    <scope>NUCLEOTIDE SEQUENCE [LARGE SCALE GENOMIC DNA]</scope>
    <source>
        <strain evidence="2 3">WCA-693-APC-MOT-I</strain>
    </source>
</reference>
<keyword evidence="1" id="KW-0472">Membrane</keyword>
<evidence type="ECO:0000256" key="1">
    <source>
        <dbReference type="SAM" id="Phobius"/>
    </source>
</evidence>
<gene>
    <name evidence="2" type="ORF">FYJ58_01590</name>
</gene>
<accession>A0A6L5XVQ0</accession>
<dbReference type="RefSeq" id="WP_154516288.1">
    <property type="nucleotide sequence ID" value="NZ_VUMT01000002.1"/>
</dbReference>
<dbReference type="AlphaFoldDB" id="A0A6L5XVQ0"/>
<comment type="caution">
    <text evidence="2">The sequence shown here is derived from an EMBL/GenBank/DDBJ whole genome shotgun (WGS) entry which is preliminary data.</text>
</comment>
<feature type="transmembrane region" description="Helical" evidence="1">
    <location>
        <begin position="37"/>
        <end position="60"/>
    </location>
</feature>
<name>A0A6L5XVQ0_9FIRM</name>
<dbReference type="EMBL" id="VUMT01000002">
    <property type="protein sequence ID" value="MSS62587.1"/>
    <property type="molecule type" value="Genomic_DNA"/>
</dbReference>